<dbReference type="SUPFAM" id="SSF53756">
    <property type="entry name" value="UDP-Glycosyltransferase/glycogen phosphorylase"/>
    <property type="match status" value="1"/>
</dbReference>
<dbReference type="InterPro" id="IPR050194">
    <property type="entry name" value="Glycosyltransferase_grp1"/>
</dbReference>
<keyword evidence="1" id="KW-1133">Transmembrane helix</keyword>
<dbReference type="GO" id="GO:0016758">
    <property type="term" value="F:hexosyltransferase activity"/>
    <property type="evidence" value="ECO:0007669"/>
    <property type="project" value="TreeGrafter"/>
</dbReference>
<dbReference type="Pfam" id="PF13439">
    <property type="entry name" value="Glyco_transf_4"/>
    <property type="match status" value="1"/>
</dbReference>
<dbReference type="PANTHER" id="PTHR45947">
    <property type="entry name" value="SULFOQUINOVOSYL TRANSFERASE SQD2"/>
    <property type="match status" value="1"/>
</dbReference>
<dbReference type="Proteomes" id="UP000177232">
    <property type="component" value="Unassembled WGS sequence"/>
</dbReference>
<gene>
    <name evidence="3" type="ORF">A3C94_02295</name>
</gene>
<organism evidence="3 4">
    <name type="scientific">Candidatus Kaiserbacteria bacterium RIFCSPHIGHO2_02_FULL_55_17</name>
    <dbReference type="NCBI Taxonomy" id="1798496"/>
    <lineage>
        <taxon>Bacteria</taxon>
        <taxon>Candidatus Kaiseribacteriota</taxon>
    </lineage>
</organism>
<dbReference type="AlphaFoldDB" id="A0A1F6DUY4"/>
<dbReference type="PANTHER" id="PTHR45947:SF3">
    <property type="entry name" value="SULFOQUINOVOSYL TRANSFERASE SQD2"/>
    <property type="match status" value="1"/>
</dbReference>
<dbReference type="STRING" id="1798496.A3C94_02295"/>
<evidence type="ECO:0000313" key="3">
    <source>
        <dbReference type="EMBL" id="OGG65080.1"/>
    </source>
</evidence>
<name>A0A1F6DUY4_9BACT</name>
<dbReference type="Gene3D" id="3.40.50.2000">
    <property type="entry name" value="Glycogen Phosphorylase B"/>
    <property type="match status" value="2"/>
</dbReference>
<dbReference type="CDD" id="cd03808">
    <property type="entry name" value="GT4_CapM-like"/>
    <property type="match status" value="1"/>
</dbReference>
<feature type="domain" description="Glycosyltransferase subfamily 4-like N-terminal" evidence="2">
    <location>
        <begin position="18"/>
        <end position="187"/>
    </location>
</feature>
<protein>
    <recommendedName>
        <fullName evidence="2">Glycosyltransferase subfamily 4-like N-terminal domain-containing protein</fullName>
    </recommendedName>
</protein>
<proteinExistence type="predicted"/>
<dbReference type="Pfam" id="PF13692">
    <property type="entry name" value="Glyco_trans_1_4"/>
    <property type="match status" value="1"/>
</dbReference>
<accession>A0A1F6DUY4</accession>
<comment type="caution">
    <text evidence="3">The sequence shown here is derived from an EMBL/GenBank/DDBJ whole genome shotgun (WGS) entry which is preliminary data.</text>
</comment>
<keyword evidence="1" id="KW-0472">Membrane</keyword>
<sequence length="387" mass="42005">MNQLAGKKILFVITKSNWGGAQAYVYSLATYFKQKGADVSVALGGTGEAGANIGVLAERLDTADIPTIFVKSFMRDISFAREFVALGELVQIFKRENPDVVHLNSSKAGGIGALAARLAGVSRIVFTSHGLAYDEDRSLFARSLIWFATLLTIMLAHATVVISKDTYRRARTLPFCKGKVFLVYNGIAKIAFAERDDARINLMGQPIKNVPWIGTIAEFTKNKGATYLIDAASIMKQRGLGFRLCLIGDGEDLPKMKKKAIENGLYNAPGSSAYIDFPGFRSDAARWMKAFSIFVLPSLKEGLPTVLLEAGQASCAVVGTDIPGITDIIDESTGILIKPKDPIALADALEELLHNPERRETLGATLQARVAEKFSISQMMDKTAALY</sequence>
<dbReference type="EMBL" id="MFLJ01000001">
    <property type="protein sequence ID" value="OGG65080.1"/>
    <property type="molecule type" value="Genomic_DNA"/>
</dbReference>
<dbReference type="InterPro" id="IPR028098">
    <property type="entry name" value="Glyco_trans_4-like_N"/>
</dbReference>
<keyword evidence="1" id="KW-0812">Transmembrane</keyword>
<feature type="transmembrane region" description="Helical" evidence="1">
    <location>
        <begin position="144"/>
        <end position="162"/>
    </location>
</feature>
<reference evidence="3 4" key="1">
    <citation type="journal article" date="2016" name="Nat. Commun.">
        <title>Thousands of microbial genomes shed light on interconnected biogeochemical processes in an aquifer system.</title>
        <authorList>
            <person name="Anantharaman K."/>
            <person name="Brown C.T."/>
            <person name="Hug L.A."/>
            <person name="Sharon I."/>
            <person name="Castelle C.J."/>
            <person name="Probst A.J."/>
            <person name="Thomas B.C."/>
            <person name="Singh A."/>
            <person name="Wilkins M.J."/>
            <person name="Karaoz U."/>
            <person name="Brodie E.L."/>
            <person name="Williams K.H."/>
            <person name="Hubbard S.S."/>
            <person name="Banfield J.F."/>
        </authorList>
    </citation>
    <scope>NUCLEOTIDE SEQUENCE [LARGE SCALE GENOMIC DNA]</scope>
</reference>
<evidence type="ECO:0000259" key="2">
    <source>
        <dbReference type="Pfam" id="PF13439"/>
    </source>
</evidence>
<evidence type="ECO:0000313" key="4">
    <source>
        <dbReference type="Proteomes" id="UP000177232"/>
    </source>
</evidence>
<evidence type="ECO:0000256" key="1">
    <source>
        <dbReference type="SAM" id="Phobius"/>
    </source>
</evidence>